<comment type="caution">
    <text evidence="2">The sequence shown here is derived from an EMBL/GenBank/DDBJ whole genome shotgun (WGS) entry which is preliminary data.</text>
</comment>
<dbReference type="PROSITE" id="PS00028">
    <property type="entry name" value="ZINC_FINGER_C2H2_1"/>
    <property type="match status" value="1"/>
</dbReference>
<protein>
    <recommendedName>
        <fullName evidence="1">C2H2-type domain-containing protein</fullName>
    </recommendedName>
</protein>
<evidence type="ECO:0000313" key="3">
    <source>
        <dbReference type="Proteomes" id="UP001432322"/>
    </source>
</evidence>
<feature type="domain" description="C2H2-type" evidence="1">
    <location>
        <begin position="123"/>
        <end position="144"/>
    </location>
</feature>
<gene>
    <name evidence="2" type="ORF">PFISCL1PPCAC_23032</name>
</gene>
<dbReference type="EMBL" id="BTSY01000006">
    <property type="protein sequence ID" value="GMT31735.1"/>
    <property type="molecule type" value="Genomic_DNA"/>
</dbReference>
<dbReference type="AlphaFoldDB" id="A0AAV5WMA8"/>
<evidence type="ECO:0000313" key="2">
    <source>
        <dbReference type="EMBL" id="GMT31735.1"/>
    </source>
</evidence>
<feature type="non-terminal residue" evidence="2">
    <location>
        <position position="1"/>
    </location>
</feature>
<accession>A0AAV5WMA8</accession>
<dbReference type="InterPro" id="IPR013087">
    <property type="entry name" value="Znf_C2H2_type"/>
</dbReference>
<organism evidence="2 3">
    <name type="scientific">Pristionchus fissidentatus</name>
    <dbReference type="NCBI Taxonomy" id="1538716"/>
    <lineage>
        <taxon>Eukaryota</taxon>
        <taxon>Metazoa</taxon>
        <taxon>Ecdysozoa</taxon>
        <taxon>Nematoda</taxon>
        <taxon>Chromadorea</taxon>
        <taxon>Rhabditida</taxon>
        <taxon>Rhabditina</taxon>
        <taxon>Diplogasteromorpha</taxon>
        <taxon>Diplogasteroidea</taxon>
        <taxon>Neodiplogasteridae</taxon>
        <taxon>Pristionchus</taxon>
    </lineage>
</organism>
<evidence type="ECO:0000259" key="1">
    <source>
        <dbReference type="PROSITE" id="PS00028"/>
    </source>
</evidence>
<proteinExistence type="predicted"/>
<name>A0AAV5WMA8_9BILA</name>
<keyword evidence="3" id="KW-1185">Reference proteome</keyword>
<sequence length="186" mass="21378">SGEEEEEKSDDEEYKGEKEYIEPLAKKRKMVKKKEATVVSSGSKRIMECPKCKNFRSKCVTKHEAHLKSVHEITPADVHLIFHLCIMFLCDCGHKSASNTHYKSQCGLRNFKIIHEKKFRVKCIQCESRLSTTSGYTQHLIRTHSTSLRKNGIHLLCACGVKIVSSDSARVHMKICEDRHFIIEKN</sequence>
<reference evidence="2" key="1">
    <citation type="submission" date="2023-10" db="EMBL/GenBank/DDBJ databases">
        <title>Genome assembly of Pristionchus species.</title>
        <authorList>
            <person name="Yoshida K."/>
            <person name="Sommer R.J."/>
        </authorList>
    </citation>
    <scope>NUCLEOTIDE SEQUENCE</scope>
    <source>
        <strain evidence="2">RS5133</strain>
    </source>
</reference>
<dbReference type="Proteomes" id="UP001432322">
    <property type="component" value="Unassembled WGS sequence"/>
</dbReference>